<dbReference type="EMBL" id="BGZK01000180">
    <property type="protein sequence ID" value="GBP26381.1"/>
    <property type="molecule type" value="Genomic_DNA"/>
</dbReference>
<dbReference type="OrthoDB" id="6625421at2759"/>
<proteinExistence type="predicted"/>
<keyword evidence="2" id="KW-1185">Reference proteome</keyword>
<accession>A0A4C1UIS6</accession>
<reference evidence="1 2" key="1">
    <citation type="journal article" date="2019" name="Commun. Biol.">
        <title>The bagworm genome reveals a unique fibroin gene that provides high tensile strength.</title>
        <authorList>
            <person name="Kono N."/>
            <person name="Nakamura H."/>
            <person name="Ohtoshi R."/>
            <person name="Tomita M."/>
            <person name="Numata K."/>
            <person name="Arakawa K."/>
        </authorList>
    </citation>
    <scope>NUCLEOTIDE SEQUENCE [LARGE SCALE GENOMIC DNA]</scope>
</reference>
<sequence length="230" mass="26557">MFVFSSRRKISSHPKFLAVGNKIRQTAVKREVYLRAPVQLCPKSFRAAGPARTTARRRRFVTLLTVLKNMAVQSPLAPSWICRWRQFTEKGKEVSNWEDSGRERCGLKGNVLTKMEKDMLRRFGHLERMNENRPTKQIYRVNVCGGRVGKGRPRKSYTNQIGAVLKKGQILSTRNRRACMERFMDVSEAREMCKDCIPLEAVESTREPINNDLELLMGWLGNDICLRLLL</sequence>
<organism evidence="1 2">
    <name type="scientific">Eumeta variegata</name>
    <name type="common">Bagworm moth</name>
    <name type="synonym">Eumeta japonica</name>
    <dbReference type="NCBI Taxonomy" id="151549"/>
    <lineage>
        <taxon>Eukaryota</taxon>
        <taxon>Metazoa</taxon>
        <taxon>Ecdysozoa</taxon>
        <taxon>Arthropoda</taxon>
        <taxon>Hexapoda</taxon>
        <taxon>Insecta</taxon>
        <taxon>Pterygota</taxon>
        <taxon>Neoptera</taxon>
        <taxon>Endopterygota</taxon>
        <taxon>Lepidoptera</taxon>
        <taxon>Glossata</taxon>
        <taxon>Ditrysia</taxon>
        <taxon>Tineoidea</taxon>
        <taxon>Psychidae</taxon>
        <taxon>Oiketicinae</taxon>
        <taxon>Eumeta</taxon>
    </lineage>
</organism>
<comment type="caution">
    <text evidence="1">The sequence shown here is derived from an EMBL/GenBank/DDBJ whole genome shotgun (WGS) entry which is preliminary data.</text>
</comment>
<evidence type="ECO:0000313" key="2">
    <source>
        <dbReference type="Proteomes" id="UP000299102"/>
    </source>
</evidence>
<name>A0A4C1UIS6_EUMVA</name>
<dbReference type="AlphaFoldDB" id="A0A4C1UIS6"/>
<gene>
    <name evidence="1" type="ORF">EVAR_75513_1</name>
</gene>
<protein>
    <submittedName>
        <fullName evidence="1">Uncharacterized protein</fullName>
    </submittedName>
</protein>
<evidence type="ECO:0000313" key="1">
    <source>
        <dbReference type="EMBL" id="GBP26381.1"/>
    </source>
</evidence>
<dbReference type="Proteomes" id="UP000299102">
    <property type="component" value="Unassembled WGS sequence"/>
</dbReference>